<dbReference type="Proteomes" id="UP001485226">
    <property type="component" value="Unassembled WGS sequence"/>
</dbReference>
<keyword evidence="4" id="KW-1185">Reference proteome</keyword>
<keyword evidence="1" id="KW-0560">Oxidoreductase</keyword>
<evidence type="ECO:0000313" key="4">
    <source>
        <dbReference type="Proteomes" id="UP001485226"/>
    </source>
</evidence>
<dbReference type="InterPro" id="IPR036291">
    <property type="entry name" value="NAD(P)-bd_dom_sf"/>
</dbReference>
<reference evidence="3 4" key="1">
    <citation type="submission" date="2024-04" db="EMBL/GenBank/DDBJ databases">
        <title>Flavobacterium sp. DGU38 16S ribosomal RNA gene Genome sequencing and assembly.</title>
        <authorList>
            <person name="Park S."/>
        </authorList>
    </citation>
    <scope>NUCLEOTIDE SEQUENCE [LARGE SCALE GENOMIC DNA]</scope>
    <source>
        <strain evidence="3 4">DGU38</strain>
    </source>
</reference>
<proteinExistence type="predicted"/>
<dbReference type="Pfam" id="PF03807">
    <property type="entry name" value="F420_oxidored"/>
    <property type="match status" value="1"/>
</dbReference>
<organism evidence="3 4">
    <name type="scientific">Flavobacterium calami</name>
    <dbReference type="NCBI Taxonomy" id="3139144"/>
    <lineage>
        <taxon>Bacteria</taxon>
        <taxon>Pseudomonadati</taxon>
        <taxon>Bacteroidota</taxon>
        <taxon>Flavobacteriia</taxon>
        <taxon>Flavobacteriales</taxon>
        <taxon>Flavobacteriaceae</taxon>
        <taxon>Flavobacterium</taxon>
    </lineage>
</organism>
<comment type="caution">
    <text evidence="3">The sequence shown here is derived from an EMBL/GenBank/DDBJ whole genome shotgun (WGS) entry which is preliminary data.</text>
</comment>
<protein>
    <submittedName>
        <fullName evidence="3">NAD(P)-binding domain-containing protein</fullName>
    </submittedName>
</protein>
<gene>
    <name evidence="3" type="ORF">AAEO57_00560</name>
</gene>
<dbReference type="SUPFAM" id="SSF51735">
    <property type="entry name" value="NAD(P)-binding Rossmann-fold domains"/>
    <property type="match status" value="1"/>
</dbReference>
<evidence type="ECO:0000259" key="2">
    <source>
        <dbReference type="Pfam" id="PF03807"/>
    </source>
</evidence>
<evidence type="ECO:0000256" key="1">
    <source>
        <dbReference type="ARBA" id="ARBA00023002"/>
    </source>
</evidence>
<evidence type="ECO:0000313" key="3">
    <source>
        <dbReference type="EMBL" id="MEL1252247.1"/>
    </source>
</evidence>
<dbReference type="PANTHER" id="PTHR14239">
    <property type="entry name" value="DUDULIN-RELATED"/>
    <property type="match status" value="1"/>
</dbReference>
<dbReference type="Gene3D" id="3.40.50.720">
    <property type="entry name" value="NAD(P)-binding Rossmann-like Domain"/>
    <property type="match status" value="1"/>
</dbReference>
<accession>A0ABU9IKL8</accession>
<dbReference type="InterPro" id="IPR051267">
    <property type="entry name" value="STEAP_metalloreductase"/>
</dbReference>
<dbReference type="InterPro" id="IPR028939">
    <property type="entry name" value="P5C_Rdtase_cat_N"/>
</dbReference>
<name>A0ABU9IKL8_9FLAO</name>
<dbReference type="EMBL" id="JBBYHS010000001">
    <property type="protein sequence ID" value="MEL1252247.1"/>
    <property type="molecule type" value="Genomic_DNA"/>
</dbReference>
<feature type="domain" description="Pyrroline-5-carboxylate reductase catalytic N-terminal" evidence="2">
    <location>
        <begin position="2"/>
        <end position="92"/>
    </location>
</feature>
<sequence length="186" mass="20806">MRIGIIGICSLTIDFAFRAAKFGHQVLISHSRENSHLKDLIQKMGPKIKLVERNEAAKAEILILFIPREDLQLFLNDLPDMTGKILIHASNPVFSLECLGPNSKVKSSSEIIASLLPEAHVIKILNIANQDMLSFLKQKENKNEVYFTGTNSQAKNKAKAFLKTLELTGVDFEELYLPPILTYSAN</sequence>
<dbReference type="RefSeq" id="WP_341688413.1">
    <property type="nucleotide sequence ID" value="NZ_JBBYHS010000001.1"/>
</dbReference>